<name>A0ACC2J244_9PEZI</name>
<protein>
    <submittedName>
        <fullName evidence="1">Uncharacterized protein</fullName>
    </submittedName>
</protein>
<sequence length="83" mass="9063">MSAVEDPVQISESAIPASSKEAQLPDAGAFEYSIPVGCHAIPADELDLRPDSEIDQELVNPKPISLDTIKNIFFFWHSGYESS</sequence>
<accession>A0ACC2J244</accession>
<evidence type="ECO:0000313" key="1">
    <source>
        <dbReference type="EMBL" id="KAJ8121529.1"/>
    </source>
</evidence>
<proteinExistence type="predicted"/>
<keyword evidence="2" id="KW-1185">Reference proteome</keyword>
<reference evidence="1" key="1">
    <citation type="submission" date="2022-11" db="EMBL/GenBank/DDBJ databases">
        <title>Genome Sequence of Nemania bipapillata.</title>
        <authorList>
            <person name="Buettner E."/>
        </authorList>
    </citation>
    <scope>NUCLEOTIDE SEQUENCE</scope>
    <source>
        <strain evidence="1">CP14</strain>
    </source>
</reference>
<gene>
    <name evidence="1" type="ORF">ONZ43_g2038</name>
</gene>
<organism evidence="1 2">
    <name type="scientific">Nemania bipapillata</name>
    <dbReference type="NCBI Taxonomy" id="110536"/>
    <lineage>
        <taxon>Eukaryota</taxon>
        <taxon>Fungi</taxon>
        <taxon>Dikarya</taxon>
        <taxon>Ascomycota</taxon>
        <taxon>Pezizomycotina</taxon>
        <taxon>Sordariomycetes</taxon>
        <taxon>Xylariomycetidae</taxon>
        <taxon>Xylariales</taxon>
        <taxon>Xylariaceae</taxon>
        <taxon>Nemania</taxon>
    </lineage>
</organism>
<dbReference type="Proteomes" id="UP001153334">
    <property type="component" value="Unassembled WGS sequence"/>
</dbReference>
<dbReference type="EMBL" id="JAPESX010000396">
    <property type="protein sequence ID" value="KAJ8121529.1"/>
    <property type="molecule type" value="Genomic_DNA"/>
</dbReference>
<comment type="caution">
    <text evidence="1">The sequence shown here is derived from an EMBL/GenBank/DDBJ whole genome shotgun (WGS) entry which is preliminary data.</text>
</comment>
<evidence type="ECO:0000313" key="2">
    <source>
        <dbReference type="Proteomes" id="UP001153334"/>
    </source>
</evidence>